<dbReference type="InterPro" id="IPR047869">
    <property type="entry name" value="YdcJ_bac-like"/>
</dbReference>
<dbReference type="RefSeq" id="XP_066071471.1">
    <property type="nucleotide sequence ID" value="XM_066215374.1"/>
</dbReference>
<evidence type="ECO:0000256" key="3">
    <source>
        <dbReference type="ARBA" id="ARBA00023002"/>
    </source>
</evidence>
<keyword evidence="2" id="KW-0223">Dioxygenase</keyword>
<dbReference type="Gene3D" id="3.10.180.80">
    <property type="entry name" value="Uncharacterised protein PF07063, DUF1338"/>
    <property type="match status" value="1"/>
</dbReference>
<reference evidence="9" key="1">
    <citation type="submission" date="2016-06" db="EMBL/GenBank/DDBJ databases">
        <authorList>
            <person name="Cuomo C."/>
            <person name="Litvintseva A."/>
            <person name="Heitman J."/>
            <person name="Chen Y."/>
            <person name="Sun S."/>
            <person name="Springer D."/>
            <person name="Dromer F."/>
            <person name="Young S."/>
            <person name="Zeng Q."/>
            <person name="Chapman S."/>
            <person name="Gujja S."/>
            <person name="Saif S."/>
            <person name="Birren B."/>
        </authorList>
    </citation>
    <scope>NUCLEOTIDE SEQUENCE</scope>
    <source>
        <strain evidence="9">CBS 7841</strain>
    </source>
</reference>
<dbReference type="InterPro" id="IPR009770">
    <property type="entry name" value="HGLS"/>
</dbReference>
<keyword evidence="10" id="KW-1185">Reference proteome</keyword>
<evidence type="ECO:0000256" key="8">
    <source>
        <dbReference type="ARBA" id="ARBA00035045"/>
    </source>
</evidence>
<sequence>MSPASLRMLTITELLINRTSKKDFPLIEDKMTLQFVEPDDLRAAFCTALSNMYRREVPLYGDLVSLVDDINTKVTACSPGIWEVSQRLRVERHGAIRLGKPSELTMIARLFKLLGMFPVGYYDLSTSGVPVHATAFRPVDSKSLDKHPFRVFTSLLRPELILDDELRDTVQEILDGRDIFHPKVKAVIAKAESEGGVRQEDAEDLVRNALETFMWHERALVSQDVYEKMKKMHPLLADIAGFKGPHINHLTPRVLDIDMVQRMMSERGIPPKRVIEGPPKRICPILLRQTSFQALTEPILFAGASPGAVSHGSHRARFGEIESRGCALTSKGHDLYQQLMSSAGRLTPTDDNDKWQLRLSSIFSTFPDSWTALREQGLAYFIYKVNPLPFSPPEPATLEELIQAGVVTFTPMVYEDFLPASAAGIFQSNLGEHEQQTAEGKGAAKEQLEGYLGKEVFNYFKLYEDMEKASLEEVKRLTGCRLE</sequence>
<dbReference type="GeneID" id="91090222"/>
<dbReference type="SMART" id="SM01150">
    <property type="entry name" value="DUF1338"/>
    <property type="match status" value="1"/>
</dbReference>
<evidence type="ECO:0000313" key="10">
    <source>
        <dbReference type="Proteomes" id="UP000094043"/>
    </source>
</evidence>
<evidence type="ECO:0000256" key="4">
    <source>
        <dbReference type="ARBA" id="ARBA00023004"/>
    </source>
</evidence>
<dbReference type="GO" id="GO:0051213">
    <property type="term" value="F:dioxygenase activity"/>
    <property type="evidence" value="ECO:0007669"/>
    <property type="project" value="UniProtKB-KW"/>
</dbReference>
<dbReference type="AlphaFoldDB" id="A0AAJ8JY83"/>
<dbReference type="Proteomes" id="UP000094043">
    <property type="component" value="Chromosome 8"/>
</dbReference>
<evidence type="ECO:0000313" key="9">
    <source>
        <dbReference type="EMBL" id="WVN90771.1"/>
    </source>
</evidence>
<dbReference type="KEGG" id="cdep:91090222"/>
<evidence type="ECO:0000256" key="7">
    <source>
        <dbReference type="ARBA" id="ARBA00035034"/>
    </source>
</evidence>
<proteinExistence type="inferred from homology"/>
<dbReference type="EC" id="1.13.11.93" evidence="6"/>
<dbReference type="CDD" id="cd16348">
    <property type="entry name" value="VOC_YdcJ_like"/>
    <property type="match status" value="1"/>
</dbReference>
<comment type="similarity">
    <text evidence="5">Belongs to the 2-oxoadipate dioxygenase/decarboxylase family.</text>
</comment>
<evidence type="ECO:0000256" key="6">
    <source>
        <dbReference type="ARBA" id="ARBA00035023"/>
    </source>
</evidence>
<reference evidence="9" key="2">
    <citation type="journal article" date="2022" name="Elife">
        <title>Obligate sexual reproduction of a homothallic fungus closely related to the Cryptococcus pathogenic species complex.</title>
        <authorList>
            <person name="Passer A.R."/>
            <person name="Clancey S.A."/>
            <person name="Shea T."/>
            <person name="David-Palma M."/>
            <person name="Averette A.F."/>
            <person name="Boekhout T."/>
            <person name="Porcel B.M."/>
            <person name="Nowrousian M."/>
            <person name="Cuomo C.A."/>
            <person name="Sun S."/>
            <person name="Heitman J."/>
            <person name="Coelho M.A."/>
        </authorList>
    </citation>
    <scope>NUCLEOTIDE SEQUENCE</scope>
    <source>
        <strain evidence="9">CBS 7841</strain>
    </source>
</reference>
<protein>
    <recommendedName>
        <fullName evidence="7">2-oxoadipate dioxygenase/decarboxylase</fullName>
        <ecNumber evidence="6">1.13.11.93</ecNumber>
    </recommendedName>
    <alternativeName>
        <fullName evidence="8">2-hydroxyglutarate synthase</fullName>
    </alternativeName>
</protein>
<name>A0AAJ8JY83_9TREE</name>
<comment type="cofactor">
    <cofactor evidence="1">
        <name>Fe(2+)</name>
        <dbReference type="ChEBI" id="CHEBI:29033"/>
    </cofactor>
</comment>
<dbReference type="PANTHER" id="PTHR39479:SF2">
    <property type="entry name" value="2-OXOADIPATE DIOXYGENASE_DECARBOXYLASE"/>
    <property type="match status" value="1"/>
</dbReference>
<gene>
    <name evidence="9" type="ORF">L203_106014</name>
</gene>
<evidence type="ECO:0000256" key="5">
    <source>
        <dbReference type="ARBA" id="ARBA00035013"/>
    </source>
</evidence>
<dbReference type="EMBL" id="CP143791">
    <property type="protein sequence ID" value="WVN90771.1"/>
    <property type="molecule type" value="Genomic_DNA"/>
</dbReference>
<dbReference type="Pfam" id="PF07063">
    <property type="entry name" value="HGLS"/>
    <property type="match status" value="1"/>
</dbReference>
<keyword evidence="4" id="KW-0408">Iron</keyword>
<reference evidence="9" key="3">
    <citation type="submission" date="2024-01" db="EMBL/GenBank/DDBJ databases">
        <authorList>
            <person name="Coelho M.A."/>
            <person name="David-Palma M."/>
            <person name="Shea T."/>
            <person name="Sun S."/>
            <person name="Cuomo C.A."/>
            <person name="Heitman J."/>
        </authorList>
    </citation>
    <scope>NUCLEOTIDE SEQUENCE</scope>
    <source>
        <strain evidence="9">CBS 7841</strain>
    </source>
</reference>
<keyword evidence="3" id="KW-0560">Oxidoreductase</keyword>
<evidence type="ECO:0000256" key="2">
    <source>
        <dbReference type="ARBA" id="ARBA00022964"/>
    </source>
</evidence>
<evidence type="ECO:0000256" key="1">
    <source>
        <dbReference type="ARBA" id="ARBA00001954"/>
    </source>
</evidence>
<organism evidence="9 10">
    <name type="scientific">Cryptococcus depauperatus CBS 7841</name>
    <dbReference type="NCBI Taxonomy" id="1295531"/>
    <lineage>
        <taxon>Eukaryota</taxon>
        <taxon>Fungi</taxon>
        <taxon>Dikarya</taxon>
        <taxon>Basidiomycota</taxon>
        <taxon>Agaricomycotina</taxon>
        <taxon>Tremellomycetes</taxon>
        <taxon>Tremellales</taxon>
        <taxon>Cryptococcaceae</taxon>
        <taxon>Cryptococcus</taxon>
    </lineage>
</organism>
<dbReference type="PANTHER" id="PTHR39479">
    <property type="match status" value="1"/>
</dbReference>
<accession>A0AAJ8JY83</accession>